<evidence type="ECO:0000313" key="1">
    <source>
        <dbReference type="EMBL" id="KAJ5142840.1"/>
    </source>
</evidence>
<reference evidence="1" key="2">
    <citation type="journal article" date="2023" name="IMA Fungus">
        <title>Comparative genomic study of the Penicillium genus elucidates a diverse pangenome and 15 lateral gene transfer events.</title>
        <authorList>
            <person name="Petersen C."/>
            <person name="Sorensen T."/>
            <person name="Nielsen M.R."/>
            <person name="Sondergaard T.E."/>
            <person name="Sorensen J.L."/>
            <person name="Fitzpatrick D.A."/>
            <person name="Frisvad J.C."/>
            <person name="Nielsen K.L."/>
        </authorList>
    </citation>
    <scope>NUCLEOTIDE SEQUENCE</scope>
    <source>
        <strain evidence="1">IBT 22155</strain>
    </source>
</reference>
<name>A0A9W9HAL0_9EURO</name>
<protein>
    <submittedName>
        <fullName evidence="1">Uncharacterized protein</fullName>
    </submittedName>
</protein>
<keyword evidence="2" id="KW-1185">Reference proteome</keyword>
<proteinExistence type="predicted"/>
<sequence>MPPGITYDLDQRALLSEELKTIMLLAYSCGPNQWFNWDRVGVYSRIPRNSAKTAAGKGRSKLADYLEHHDGEVSGNLSEILNSSQVEHMLLAYTFQRPQPVNWDKVGLHSGKSREEAIATAAEGRRQLELYFRLLDANSST</sequence>
<dbReference type="RefSeq" id="XP_056524484.1">
    <property type="nucleotide sequence ID" value="XM_056662371.1"/>
</dbReference>
<dbReference type="AlphaFoldDB" id="A0A9W9HAL0"/>
<dbReference type="GeneID" id="81401541"/>
<comment type="caution">
    <text evidence="1">The sequence shown here is derived from an EMBL/GenBank/DDBJ whole genome shotgun (WGS) entry which is preliminary data.</text>
</comment>
<dbReference type="EMBL" id="JAPQKL010000002">
    <property type="protein sequence ID" value="KAJ5142840.1"/>
    <property type="molecule type" value="Genomic_DNA"/>
</dbReference>
<evidence type="ECO:0000313" key="2">
    <source>
        <dbReference type="Proteomes" id="UP001149079"/>
    </source>
</evidence>
<reference evidence="1" key="1">
    <citation type="submission" date="2022-11" db="EMBL/GenBank/DDBJ databases">
        <authorList>
            <person name="Petersen C."/>
        </authorList>
    </citation>
    <scope>NUCLEOTIDE SEQUENCE</scope>
    <source>
        <strain evidence="1">IBT 22155</strain>
    </source>
</reference>
<accession>A0A9W9HAL0</accession>
<dbReference type="Proteomes" id="UP001149079">
    <property type="component" value="Unassembled WGS sequence"/>
</dbReference>
<gene>
    <name evidence="1" type="ORF">N7515_001627</name>
</gene>
<organism evidence="1 2">
    <name type="scientific">Penicillium bovifimosum</name>
    <dbReference type="NCBI Taxonomy" id="126998"/>
    <lineage>
        <taxon>Eukaryota</taxon>
        <taxon>Fungi</taxon>
        <taxon>Dikarya</taxon>
        <taxon>Ascomycota</taxon>
        <taxon>Pezizomycotina</taxon>
        <taxon>Eurotiomycetes</taxon>
        <taxon>Eurotiomycetidae</taxon>
        <taxon>Eurotiales</taxon>
        <taxon>Aspergillaceae</taxon>
        <taxon>Penicillium</taxon>
    </lineage>
</organism>